<evidence type="ECO:0000313" key="2">
    <source>
        <dbReference type="EMBL" id="EPS27618.1"/>
    </source>
</evidence>
<dbReference type="EMBL" id="KB644410">
    <property type="protein sequence ID" value="EPS27618.1"/>
    <property type="molecule type" value="Genomic_DNA"/>
</dbReference>
<evidence type="ECO:0000256" key="1">
    <source>
        <dbReference type="SAM" id="MobiDB-lite"/>
    </source>
</evidence>
<dbReference type="Proteomes" id="UP000019376">
    <property type="component" value="Unassembled WGS sequence"/>
</dbReference>
<name>S8ANX8_PENO1</name>
<reference evidence="2 3" key="1">
    <citation type="journal article" date="2013" name="PLoS ONE">
        <title>Genomic and secretomic analyses reveal unique features of the lignocellulolytic enzyme system of Penicillium decumbens.</title>
        <authorList>
            <person name="Liu G."/>
            <person name="Zhang L."/>
            <person name="Wei X."/>
            <person name="Zou G."/>
            <person name="Qin Y."/>
            <person name="Ma L."/>
            <person name="Li J."/>
            <person name="Zheng H."/>
            <person name="Wang S."/>
            <person name="Wang C."/>
            <person name="Xun L."/>
            <person name="Zhao G.-P."/>
            <person name="Zhou Z."/>
            <person name="Qu Y."/>
        </authorList>
    </citation>
    <scope>NUCLEOTIDE SEQUENCE [LARGE SCALE GENOMIC DNA]</scope>
    <source>
        <strain evidence="3">114-2 / CGMCC 5302</strain>
    </source>
</reference>
<protein>
    <submittedName>
        <fullName evidence="2">Uncharacterized protein</fullName>
    </submittedName>
</protein>
<dbReference type="AlphaFoldDB" id="S8ANX8"/>
<proteinExistence type="predicted"/>
<organism evidence="2 3">
    <name type="scientific">Penicillium oxalicum (strain 114-2 / CGMCC 5302)</name>
    <name type="common">Penicillium decumbens</name>
    <dbReference type="NCBI Taxonomy" id="933388"/>
    <lineage>
        <taxon>Eukaryota</taxon>
        <taxon>Fungi</taxon>
        <taxon>Dikarya</taxon>
        <taxon>Ascomycota</taxon>
        <taxon>Pezizomycotina</taxon>
        <taxon>Eurotiomycetes</taxon>
        <taxon>Eurotiomycetidae</taxon>
        <taxon>Eurotiales</taxon>
        <taxon>Aspergillaceae</taxon>
        <taxon>Penicillium</taxon>
    </lineage>
</organism>
<gene>
    <name evidence="2" type="ORF">PDE_02562</name>
</gene>
<evidence type="ECO:0000313" key="3">
    <source>
        <dbReference type="Proteomes" id="UP000019376"/>
    </source>
</evidence>
<feature type="compositionally biased region" description="Polar residues" evidence="1">
    <location>
        <begin position="8"/>
        <end position="17"/>
    </location>
</feature>
<sequence length="132" mass="14369">MAVKQEQVRSAHTNAETNPRGPNVRYGFTCSQSSLAVAHDLASVSLPLCVSAIASGSVHLHLPRLVRPKRLSKHLSLKANRSSIPLEQQSFLLSHFASSTSRVRVSGRFLLQADGQSFRSQSTRFNITCPGS</sequence>
<accession>S8ANX8</accession>
<dbReference type="HOGENOM" id="CLU_1917771_0_0_1"/>
<keyword evidence="3" id="KW-1185">Reference proteome</keyword>
<feature type="region of interest" description="Disordered" evidence="1">
    <location>
        <begin position="1"/>
        <end position="23"/>
    </location>
</feature>